<evidence type="ECO:0000256" key="2">
    <source>
        <dbReference type="ARBA" id="ARBA00022630"/>
    </source>
</evidence>
<dbReference type="Proteomes" id="UP000558688">
    <property type="component" value="Unassembled WGS sequence"/>
</dbReference>
<gene>
    <name evidence="7" type="ORF">FOXYS1_11293</name>
</gene>
<evidence type="ECO:0000256" key="5">
    <source>
        <dbReference type="SAM" id="SignalP"/>
    </source>
</evidence>
<dbReference type="GO" id="GO:0016491">
    <property type="term" value="F:oxidoreductase activity"/>
    <property type="evidence" value="ECO:0007669"/>
    <property type="project" value="UniProtKB-KW"/>
</dbReference>
<name>A0A8H5A5S3_FUSOX</name>
<dbReference type="Pfam" id="PF08031">
    <property type="entry name" value="BBE"/>
    <property type="match status" value="1"/>
</dbReference>
<evidence type="ECO:0000313" key="7">
    <source>
        <dbReference type="EMBL" id="KAF5258152.1"/>
    </source>
</evidence>
<dbReference type="InterPro" id="IPR050416">
    <property type="entry name" value="FAD-linked_Oxidoreductase"/>
</dbReference>
<feature type="signal peptide" evidence="5">
    <location>
        <begin position="1"/>
        <end position="24"/>
    </location>
</feature>
<reference evidence="7" key="1">
    <citation type="submission" date="2020-02" db="EMBL/GenBank/DDBJ databases">
        <title>Identification and distribution of gene clusters putatively required for synthesis of sphingolipid metabolism inhibitors in phylogenetically diverse species of the filamentous fungus Fusarium.</title>
        <authorList>
            <person name="Kim H.-S."/>
            <person name="Busman M."/>
            <person name="Brown D.W."/>
            <person name="Divon H."/>
            <person name="Uhlig S."/>
            <person name="Proctor R.H."/>
        </authorList>
    </citation>
    <scope>NUCLEOTIDE SEQUENCE [LARGE SCALE GENOMIC DNA]</scope>
    <source>
        <strain evidence="7">NRRL 39464</strain>
    </source>
</reference>
<dbReference type="InterPro" id="IPR012951">
    <property type="entry name" value="BBE"/>
</dbReference>
<comment type="similarity">
    <text evidence="1">Belongs to the oxygen-dependent FAD-linked oxidoreductase family.</text>
</comment>
<dbReference type="PROSITE" id="PS51387">
    <property type="entry name" value="FAD_PCMH"/>
    <property type="match status" value="1"/>
</dbReference>
<dbReference type="InterPro" id="IPR016169">
    <property type="entry name" value="FAD-bd_PCMH_sub2"/>
</dbReference>
<feature type="domain" description="FAD-binding PCMH-type" evidence="6">
    <location>
        <begin position="69"/>
        <end position="242"/>
    </location>
</feature>
<dbReference type="SUPFAM" id="SSF56176">
    <property type="entry name" value="FAD-binding/transporter-associated domain-like"/>
    <property type="match status" value="1"/>
</dbReference>
<dbReference type="EMBL" id="JAAFOW010002098">
    <property type="protein sequence ID" value="KAF5258152.1"/>
    <property type="molecule type" value="Genomic_DNA"/>
</dbReference>
<keyword evidence="2" id="KW-0285">Flavoprotein</keyword>
<feature type="chain" id="PRO_5034003240" description="FAD-binding PCMH-type domain-containing protein" evidence="5">
    <location>
        <begin position="25"/>
        <end position="497"/>
    </location>
</feature>
<dbReference type="Pfam" id="PF01565">
    <property type="entry name" value="FAD_binding_4"/>
    <property type="match status" value="1"/>
</dbReference>
<dbReference type="GO" id="GO:0071949">
    <property type="term" value="F:FAD binding"/>
    <property type="evidence" value="ECO:0007669"/>
    <property type="project" value="InterPro"/>
</dbReference>
<dbReference type="InterPro" id="IPR036318">
    <property type="entry name" value="FAD-bd_PCMH-like_sf"/>
</dbReference>
<dbReference type="InterPro" id="IPR006094">
    <property type="entry name" value="Oxid_FAD_bind_N"/>
</dbReference>
<dbReference type="Gene3D" id="3.30.465.10">
    <property type="match status" value="1"/>
</dbReference>
<organism evidence="7 8">
    <name type="scientific">Fusarium oxysporum</name>
    <name type="common">Fusarium vascular wilt</name>
    <dbReference type="NCBI Taxonomy" id="5507"/>
    <lineage>
        <taxon>Eukaryota</taxon>
        <taxon>Fungi</taxon>
        <taxon>Dikarya</taxon>
        <taxon>Ascomycota</taxon>
        <taxon>Pezizomycotina</taxon>
        <taxon>Sordariomycetes</taxon>
        <taxon>Hypocreomycetidae</taxon>
        <taxon>Hypocreales</taxon>
        <taxon>Nectriaceae</taxon>
        <taxon>Fusarium</taxon>
        <taxon>Fusarium oxysporum species complex</taxon>
    </lineage>
</organism>
<dbReference type="PANTHER" id="PTHR42973">
    <property type="entry name" value="BINDING OXIDOREDUCTASE, PUTATIVE (AFU_ORTHOLOGUE AFUA_1G17690)-RELATED"/>
    <property type="match status" value="1"/>
</dbReference>
<accession>A0A8H5A5S3</accession>
<proteinExistence type="inferred from homology"/>
<evidence type="ECO:0000256" key="4">
    <source>
        <dbReference type="ARBA" id="ARBA00023002"/>
    </source>
</evidence>
<evidence type="ECO:0000256" key="3">
    <source>
        <dbReference type="ARBA" id="ARBA00022827"/>
    </source>
</evidence>
<dbReference type="PANTHER" id="PTHR42973:SF17">
    <property type="entry name" value="OXIDASE, PUTATIVE (AFU_ORTHOLOGUE AFUA_6G14340)-RELATED"/>
    <property type="match status" value="1"/>
</dbReference>
<dbReference type="Gene3D" id="3.40.462.20">
    <property type="match status" value="1"/>
</dbReference>
<comment type="caution">
    <text evidence="7">The sequence shown here is derived from an EMBL/GenBank/DDBJ whole genome shotgun (WGS) entry which is preliminary data.</text>
</comment>
<evidence type="ECO:0000259" key="6">
    <source>
        <dbReference type="PROSITE" id="PS51387"/>
    </source>
</evidence>
<dbReference type="AlphaFoldDB" id="A0A8H5A5S3"/>
<evidence type="ECO:0000256" key="1">
    <source>
        <dbReference type="ARBA" id="ARBA00005466"/>
    </source>
</evidence>
<keyword evidence="4" id="KW-0560">Oxidoreductase</keyword>
<protein>
    <recommendedName>
        <fullName evidence="6">FAD-binding PCMH-type domain-containing protein</fullName>
    </recommendedName>
</protein>
<dbReference type="InterPro" id="IPR016166">
    <property type="entry name" value="FAD-bd_PCMH"/>
</dbReference>
<keyword evidence="3" id="KW-0274">FAD</keyword>
<evidence type="ECO:0000313" key="8">
    <source>
        <dbReference type="Proteomes" id="UP000558688"/>
    </source>
</evidence>
<keyword evidence="5" id="KW-0732">Signal</keyword>
<sequence length="497" mass="55122">MHILTWHLVGRALPFLLAWNSVQGHPAANSIDSLNRCLEKSINNQDALVQFSFEPGFYDHDVSLYNLNFNYTPVAILYPRGAKQVSAAVSCAAKHGRKVQARGGGHDLTNKALGHTDGIVVIDLRNMKTVKLDTSSGIASVGGGATLGDISRALHSQGRRQMPHGASASVGIGGHATIGGLGMHSRLYGAALDVWKETEVVLANGTIIRASESKNSDVFWALRGAGASFGIVTEFKFQTYPEPEEVVNFQFTLVSKDSSELADFFKIGQEIMRGDKSLDRRFSTTAVVQKNILTFSGAFFGPADDYLELNLKQRFAGAQNITETFNLTWTEHLERLFKATETLFPHQEYFDSLGTAIDFPTLPNNDTIDRVFQYLQKQDPGSDEWFGLLDYYGGALRDAETSATAFPHRDLAYLFAIYVVTQQPTTRKTTEYVDRAILEIQDHKPERYLNYAGYGNLRIPTPQQTYWGPNLPRLEKIKSMVDGKDIFSTPDGVKPLH</sequence>